<evidence type="ECO:0000256" key="1">
    <source>
        <dbReference type="SAM" id="MobiDB-lite"/>
    </source>
</evidence>
<evidence type="ECO:0000313" key="2">
    <source>
        <dbReference type="EMBL" id="SEK06050.1"/>
    </source>
</evidence>
<dbReference type="AlphaFoldDB" id="A0A1H7E396"/>
<accession>A0A1H7E396</accession>
<feature type="region of interest" description="Disordered" evidence="1">
    <location>
        <begin position="1"/>
        <end position="25"/>
    </location>
</feature>
<proteinExistence type="predicted"/>
<protein>
    <submittedName>
        <fullName evidence="2">Uncharacterized protein</fullName>
    </submittedName>
</protein>
<keyword evidence="3" id="KW-1185">Reference proteome</keyword>
<gene>
    <name evidence="2" type="ORF">SAMN05192539_103625</name>
</gene>
<sequence length="91" mass="9928">MKTEQSREVWKKASRSARSRRSDPKTFVPSVFTSGTLSLSATLPCSTSQSNANYVAVTASGCEFAMSPTSIRSQRGRKSLSERTCVQCNLC</sequence>
<dbReference type="EMBL" id="FNYE01000036">
    <property type="protein sequence ID" value="SEK06050.1"/>
    <property type="molecule type" value="Genomic_DNA"/>
</dbReference>
<evidence type="ECO:0000313" key="3">
    <source>
        <dbReference type="Proteomes" id="UP000198866"/>
    </source>
</evidence>
<dbReference type="Proteomes" id="UP000198866">
    <property type="component" value="Unassembled WGS sequence"/>
</dbReference>
<organism evidence="2 3">
    <name type="scientific">Paraburkholderia diazotrophica</name>
    <dbReference type="NCBI Taxonomy" id="667676"/>
    <lineage>
        <taxon>Bacteria</taxon>
        <taxon>Pseudomonadati</taxon>
        <taxon>Pseudomonadota</taxon>
        <taxon>Betaproteobacteria</taxon>
        <taxon>Burkholderiales</taxon>
        <taxon>Burkholderiaceae</taxon>
        <taxon>Paraburkholderia</taxon>
    </lineage>
</organism>
<reference evidence="3" key="1">
    <citation type="submission" date="2016-10" db="EMBL/GenBank/DDBJ databases">
        <authorList>
            <person name="Varghese N."/>
            <person name="Submissions S."/>
        </authorList>
    </citation>
    <scope>NUCLEOTIDE SEQUENCE [LARGE SCALE GENOMIC DNA]</scope>
    <source>
        <strain evidence="3">LMG 26031</strain>
    </source>
</reference>
<name>A0A1H7E396_9BURK</name>
<feature type="compositionally biased region" description="Basic and acidic residues" evidence="1">
    <location>
        <begin position="1"/>
        <end position="11"/>
    </location>
</feature>